<proteinExistence type="predicted"/>
<dbReference type="Proteomes" id="UP000006000">
    <property type="component" value="Unassembled WGS sequence"/>
</dbReference>
<dbReference type="HOGENOM" id="CLU_3080019_0_0_9"/>
<dbReference type="AlphaFoldDB" id="A5Z7A0"/>
<comment type="caution">
    <text evidence="1">The sequence shown here is derived from an EMBL/GenBank/DDBJ whole genome shotgun (WGS) entry which is preliminary data.</text>
</comment>
<reference evidence="1 2" key="1">
    <citation type="submission" date="2007-03" db="EMBL/GenBank/DDBJ databases">
        <authorList>
            <person name="Fulton L."/>
            <person name="Clifton S."/>
            <person name="Fulton B."/>
            <person name="Xu J."/>
            <person name="Minx P."/>
            <person name="Pepin K.H."/>
            <person name="Johnson M."/>
            <person name="Thiruvilangam P."/>
            <person name="Bhonagiri V."/>
            <person name="Nash W.E."/>
            <person name="Mardis E.R."/>
            <person name="Wilson R.K."/>
        </authorList>
    </citation>
    <scope>NUCLEOTIDE SEQUENCE [LARGE SCALE GENOMIC DNA]</scope>
    <source>
        <strain evidence="1 2">ATCC 27560</strain>
    </source>
</reference>
<organism evidence="1 2">
    <name type="scientific">Eubacterium ventriosum ATCC 27560</name>
    <dbReference type="NCBI Taxonomy" id="411463"/>
    <lineage>
        <taxon>Bacteria</taxon>
        <taxon>Bacillati</taxon>
        <taxon>Bacillota</taxon>
        <taxon>Clostridia</taxon>
        <taxon>Eubacteriales</taxon>
        <taxon>Eubacteriaceae</taxon>
        <taxon>Eubacterium</taxon>
    </lineage>
</organism>
<name>A5Z7A0_9FIRM</name>
<dbReference type="EMBL" id="AAVL02000034">
    <property type="protein sequence ID" value="EDM51255.1"/>
    <property type="molecule type" value="Genomic_DNA"/>
</dbReference>
<evidence type="ECO:0000313" key="1">
    <source>
        <dbReference type="EMBL" id="EDM51255.1"/>
    </source>
</evidence>
<gene>
    <name evidence="1" type="ORF">EUBVEN_01582</name>
</gene>
<evidence type="ECO:0000313" key="2">
    <source>
        <dbReference type="Proteomes" id="UP000006000"/>
    </source>
</evidence>
<sequence length="52" mass="6150">MQDNNVIYYKLKYHILIGFCRIGKQKCCLLIRKADIYLFCIGKTYCSAALWL</sequence>
<protein>
    <submittedName>
        <fullName evidence="1">Uncharacterized protein</fullName>
    </submittedName>
</protein>
<accession>A5Z7A0</accession>
<reference evidence="1 2" key="2">
    <citation type="submission" date="2007-04" db="EMBL/GenBank/DDBJ databases">
        <title>Draft genome sequence of Eubacterium ventriosum (ATCC 27560).</title>
        <authorList>
            <person name="Sudarsanam P."/>
            <person name="Ley R."/>
            <person name="Guruge J."/>
            <person name="Turnbaugh P.J."/>
            <person name="Mahowald M."/>
            <person name="Liep D."/>
            <person name="Gordon J."/>
        </authorList>
    </citation>
    <scope>NUCLEOTIDE SEQUENCE [LARGE SCALE GENOMIC DNA]</scope>
    <source>
        <strain evidence="1 2">ATCC 27560</strain>
    </source>
</reference>